<name>A0A9P6L0T5_9AGAM</name>
<sequence length="144" mass="16011">MHVCTCILALMFLCASKPEGGLGWKSTKLSRYRLLGAWNSEDKPHVMTLNCQPLATTTVHNNHRCIYEARRGSWAMPLVGATMSNKTCSTCCVSTAMTLILGTAGTHTSSSHGFKVTRPKGQFSREQDRRAGEEICWPQRRPRP</sequence>
<keyword evidence="2" id="KW-0732">Signal</keyword>
<proteinExistence type="predicted"/>
<reference evidence="3" key="2">
    <citation type="submission" date="2020-11" db="EMBL/GenBank/DDBJ databases">
        <authorList>
            <consortium name="DOE Joint Genome Institute"/>
            <person name="Kuo A."/>
            <person name="Miyauchi S."/>
            <person name="Kiss E."/>
            <person name="Drula E."/>
            <person name="Kohler A."/>
            <person name="Sanchez-Garcia M."/>
            <person name="Andreopoulos B."/>
            <person name="Barry K.W."/>
            <person name="Bonito G."/>
            <person name="Buee M."/>
            <person name="Carver A."/>
            <person name="Chen C."/>
            <person name="Cichocki N."/>
            <person name="Clum A."/>
            <person name="Culley D."/>
            <person name="Crous P.W."/>
            <person name="Fauchery L."/>
            <person name="Girlanda M."/>
            <person name="Hayes R."/>
            <person name="Keri Z."/>
            <person name="Labutti K."/>
            <person name="Lipzen A."/>
            <person name="Lombard V."/>
            <person name="Magnuson J."/>
            <person name="Maillard F."/>
            <person name="Morin E."/>
            <person name="Murat C."/>
            <person name="Nolan M."/>
            <person name="Ohm R."/>
            <person name="Pangilinan J."/>
            <person name="Pereira M."/>
            <person name="Perotto S."/>
            <person name="Peter M."/>
            <person name="Riley R."/>
            <person name="Sitrit Y."/>
            <person name="Stielow B."/>
            <person name="Szollosi G."/>
            <person name="Zifcakova L."/>
            <person name="Stursova M."/>
            <person name="Spatafora J.W."/>
            <person name="Tedersoo L."/>
            <person name="Vaario L.-M."/>
            <person name="Yamada A."/>
            <person name="Yan M."/>
            <person name="Wang P."/>
            <person name="Xu J."/>
            <person name="Bruns T."/>
            <person name="Baldrian P."/>
            <person name="Vilgalys R."/>
            <person name="Henrissat B."/>
            <person name="Grigoriev I.V."/>
            <person name="Hibbett D."/>
            <person name="Nagy L.G."/>
            <person name="Martin F.M."/>
        </authorList>
    </citation>
    <scope>NUCLEOTIDE SEQUENCE</scope>
    <source>
        <strain evidence="3">UH-Tt-Lm1</strain>
    </source>
</reference>
<dbReference type="Proteomes" id="UP000736335">
    <property type="component" value="Unassembled WGS sequence"/>
</dbReference>
<evidence type="ECO:0000313" key="4">
    <source>
        <dbReference type="Proteomes" id="UP000736335"/>
    </source>
</evidence>
<gene>
    <name evidence="3" type="ORF">BJ322DRAFT_492887</name>
</gene>
<feature type="signal peptide" evidence="2">
    <location>
        <begin position="1"/>
        <end position="23"/>
    </location>
</feature>
<keyword evidence="4" id="KW-1185">Reference proteome</keyword>
<feature type="compositionally biased region" description="Basic and acidic residues" evidence="1">
    <location>
        <begin position="123"/>
        <end position="133"/>
    </location>
</feature>
<dbReference type="EMBL" id="WIUZ02000023">
    <property type="protein sequence ID" value="KAF9778311.1"/>
    <property type="molecule type" value="Genomic_DNA"/>
</dbReference>
<feature type="chain" id="PRO_5040156755" description="Secreted protein" evidence="2">
    <location>
        <begin position="24"/>
        <end position="144"/>
    </location>
</feature>
<evidence type="ECO:0008006" key="5">
    <source>
        <dbReference type="Google" id="ProtNLM"/>
    </source>
</evidence>
<accession>A0A9P6L0T5</accession>
<evidence type="ECO:0000256" key="2">
    <source>
        <dbReference type="SAM" id="SignalP"/>
    </source>
</evidence>
<evidence type="ECO:0000256" key="1">
    <source>
        <dbReference type="SAM" id="MobiDB-lite"/>
    </source>
</evidence>
<feature type="region of interest" description="Disordered" evidence="1">
    <location>
        <begin position="106"/>
        <end position="144"/>
    </location>
</feature>
<protein>
    <recommendedName>
        <fullName evidence="5">Secreted protein</fullName>
    </recommendedName>
</protein>
<reference evidence="3" key="1">
    <citation type="journal article" date="2020" name="Nat. Commun.">
        <title>Large-scale genome sequencing of mycorrhizal fungi provides insights into the early evolution of symbiotic traits.</title>
        <authorList>
            <person name="Miyauchi S."/>
            <person name="Kiss E."/>
            <person name="Kuo A."/>
            <person name="Drula E."/>
            <person name="Kohler A."/>
            <person name="Sanchez-Garcia M."/>
            <person name="Morin E."/>
            <person name="Andreopoulos B."/>
            <person name="Barry K.W."/>
            <person name="Bonito G."/>
            <person name="Buee M."/>
            <person name="Carver A."/>
            <person name="Chen C."/>
            <person name="Cichocki N."/>
            <person name="Clum A."/>
            <person name="Culley D."/>
            <person name="Crous P.W."/>
            <person name="Fauchery L."/>
            <person name="Girlanda M."/>
            <person name="Hayes R.D."/>
            <person name="Keri Z."/>
            <person name="LaButti K."/>
            <person name="Lipzen A."/>
            <person name="Lombard V."/>
            <person name="Magnuson J."/>
            <person name="Maillard F."/>
            <person name="Murat C."/>
            <person name="Nolan M."/>
            <person name="Ohm R.A."/>
            <person name="Pangilinan J."/>
            <person name="Pereira M.F."/>
            <person name="Perotto S."/>
            <person name="Peter M."/>
            <person name="Pfister S."/>
            <person name="Riley R."/>
            <person name="Sitrit Y."/>
            <person name="Stielow J.B."/>
            <person name="Szollosi G."/>
            <person name="Zifcakova L."/>
            <person name="Stursova M."/>
            <person name="Spatafora J.W."/>
            <person name="Tedersoo L."/>
            <person name="Vaario L.M."/>
            <person name="Yamada A."/>
            <person name="Yan M."/>
            <person name="Wang P."/>
            <person name="Xu J."/>
            <person name="Bruns T."/>
            <person name="Baldrian P."/>
            <person name="Vilgalys R."/>
            <person name="Dunand C."/>
            <person name="Henrissat B."/>
            <person name="Grigoriev I.V."/>
            <person name="Hibbett D."/>
            <person name="Nagy L.G."/>
            <person name="Martin F.M."/>
        </authorList>
    </citation>
    <scope>NUCLEOTIDE SEQUENCE</scope>
    <source>
        <strain evidence="3">UH-Tt-Lm1</strain>
    </source>
</reference>
<comment type="caution">
    <text evidence="3">The sequence shown here is derived from an EMBL/GenBank/DDBJ whole genome shotgun (WGS) entry which is preliminary data.</text>
</comment>
<organism evidence="3 4">
    <name type="scientific">Thelephora terrestris</name>
    <dbReference type="NCBI Taxonomy" id="56493"/>
    <lineage>
        <taxon>Eukaryota</taxon>
        <taxon>Fungi</taxon>
        <taxon>Dikarya</taxon>
        <taxon>Basidiomycota</taxon>
        <taxon>Agaricomycotina</taxon>
        <taxon>Agaricomycetes</taxon>
        <taxon>Thelephorales</taxon>
        <taxon>Thelephoraceae</taxon>
        <taxon>Thelephora</taxon>
    </lineage>
</organism>
<evidence type="ECO:0000313" key="3">
    <source>
        <dbReference type="EMBL" id="KAF9778311.1"/>
    </source>
</evidence>
<dbReference type="AlphaFoldDB" id="A0A9P6L0T5"/>